<evidence type="ECO:0000259" key="2">
    <source>
        <dbReference type="Pfam" id="PF26640"/>
    </source>
</evidence>
<dbReference type="Pfam" id="PF06985">
    <property type="entry name" value="HET"/>
    <property type="match status" value="1"/>
</dbReference>
<organism evidence="3 4">
    <name type="scientific">Plectosphaerella plurivora</name>
    <dbReference type="NCBI Taxonomy" id="936078"/>
    <lineage>
        <taxon>Eukaryota</taxon>
        <taxon>Fungi</taxon>
        <taxon>Dikarya</taxon>
        <taxon>Ascomycota</taxon>
        <taxon>Pezizomycotina</taxon>
        <taxon>Sordariomycetes</taxon>
        <taxon>Hypocreomycetidae</taxon>
        <taxon>Glomerellales</taxon>
        <taxon>Plectosphaerellaceae</taxon>
        <taxon>Plectosphaerella</taxon>
    </lineage>
</organism>
<comment type="caution">
    <text evidence="3">The sequence shown here is derived from an EMBL/GenBank/DDBJ whole genome shotgun (WGS) entry which is preliminary data.</text>
</comment>
<feature type="domain" description="DUF8212" evidence="2">
    <location>
        <begin position="216"/>
        <end position="237"/>
    </location>
</feature>
<proteinExistence type="predicted"/>
<sequence>MRLIDVKTLEFKDCIGTPDPYAILSHTWGEDEVSFRDFGDEQKRTTQRGFQKIKFASQQALDDGISYVWVDTCCINKESSAELSEAINSMFKWYERAKVCYAYLEDVSDLAASLSSSRWFTRGWTLQELIAPRSIQFFGTGWKILGSKESLLRLLVEITNIDITILAGTSKLSQVSVAERMRWASHRQTTREEDTAYCLMGIFDVNMAMLYGEGPKAFIRLQEEIMKETDDQTLFAW</sequence>
<accession>A0A9P8VE55</accession>
<reference evidence="3" key="1">
    <citation type="journal article" date="2021" name="Nat. Commun.">
        <title>Genetic determinants of endophytism in the Arabidopsis root mycobiome.</title>
        <authorList>
            <person name="Mesny F."/>
            <person name="Miyauchi S."/>
            <person name="Thiergart T."/>
            <person name="Pickel B."/>
            <person name="Atanasova L."/>
            <person name="Karlsson M."/>
            <person name="Huettel B."/>
            <person name="Barry K.W."/>
            <person name="Haridas S."/>
            <person name="Chen C."/>
            <person name="Bauer D."/>
            <person name="Andreopoulos W."/>
            <person name="Pangilinan J."/>
            <person name="LaButti K."/>
            <person name="Riley R."/>
            <person name="Lipzen A."/>
            <person name="Clum A."/>
            <person name="Drula E."/>
            <person name="Henrissat B."/>
            <person name="Kohler A."/>
            <person name="Grigoriev I.V."/>
            <person name="Martin F.M."/>
            <person name="Hacquard S."/>
        </authorList>
    </citation>
    <scope>NUCLEOTIDE SEQUENCE</scope>
    <source>
        <strain evidence="3">MPI-SDFR-AT-0117</strain>
    </source>
</reference>
<dbReference type="PANTHER" id="PTHR10622">
    <property type="entry name" value="HET DOMAIN-CONTAINING PROTEIN"/>
    <property type="match status" value="1"/>
</dbReference>
<name>A0A9P8VE55_9PEZI</name>
<keyword evidence="4" id="KW-1185">Reference proteome</keyword>
<dbReference type="InterPro" id="IPR010730">
    <property type="entry name" value="HET"/>
</dbReference>
<dbReference type="EMBL" id="JAGSXJ010000007">
    <property type="protein sequence ID" value="KAH6689882.1"/>
    <property type="molecule type" value="Genomic_DNA"/>
</dbReference>
<feature type="non-terminal residue" evidence="3">
    <location>
        <position position="237"/>
    </location>
</feature>
<feature type="domain" description="Heterokaryon incompatibility" evidence="1">
    <location>
        <begin position="21"/>
        <end position="108"/>
    </location>
</feature>
<dbReference type="OrthoDB" id="20872at2759"/>
<dbReference type="AlphaFoldDB" id="A0A9P8VE55"/>
<evidence type="ECO:0000259" key="1">
    <source>
        <dbReference type="Pfam" id="PF06985"/>
    </source>
</evidence>
<protein>
    <submittedName>
        <fullName evidence="3">Heterokaryon incompatibility protein-domain-containing protein</fullName>
    </submittedName>
</protein>
<evidence type="ECO:0000313" key="3">
    <source>
        <dbReference type="EMBL" id="KAH6689882.1"/>
    </source>
</evidence>
<gene>
    <name evidence="3" type="ORF">F5X68DRAFT_167498</name>
</gene>
<dbReference type="Proteomes" id="UP000770015">
    <property type="component" value="Unassembled WGS sequence"/>
</dbReference>
<dbReference type="Pfam" id="PF26640">
    <property type="entry name" value="DUF8212"/>
    <property type="match status" value="1"/>
</dbReference>
<dbReference type="InterPro" id="IPR058525">
    <property type="entry name" value="DUF8212"/>
</dbReference>
<evidence type="ECO:0000313" key="4">
    <source>
        <dbReference type="Proteomes" id="UP000770015"/>
    </source>
</evidence>
<dbReference type="PANTHER" id="PTHR10622:SF10">
    <property type="entry name" value="HET DOMAIN-CONTAINING PROTEIN"/>
    <property type="match status" value="1"/>
</dbReference>